<dbReference type="OrthoDB" id="9790314at2"/>
<dbReference type="InterPro" id="IPR020616">
    <property type="entry name" value="Thiolase_N"/>
</dbReference>
<dbReference type="Pfam" id="PF22691">
    <property type="entry name" value="Thiolase_C_1"/>
    <property type="match status" value="1"/>
</dbReference>
<keyword evidence="3" id="KW-0808">Transferase</keyword>
<dbReference type="RefSeq" id="WP_132583574.1">
    <property type="nucleotide sequence ID" value="NZ_SMAJ01000011.1"/>
</dbReference>
<evidence type="ECO:0000313" key="4">
    <source>
        <dbReference type="Proteomes" id="UP000295525"/>
    </source>
</evidence>
<feature type="domain" description="Thiolase C-terminal" evidence="2">
    <location>
        <begin position="249"/>
        <end position="384"/>
    </location>
</feature>
<dbReference type="EMBL" id="SMAJ01000011">
    <property type="protein sequence ID" value="TCT04822.1"/>
    <property type="molecule type" value="Genomic_DNA"/>
</dbReference>
<evidence type="ECO:0000313" key="3">
    <source>
        <dbReference type="EMBL" id="TCT04822.1"/>
    </source>
</evidence>
<keyword evidence="4" id="KW-1185">Reference proteome</keyword>
<dbReference type="Pfam" id="PF00108">
    <property type="entry name" value="Thiolase_N"/>
    <property type="match status" value="1"/>
</dbReference>
<dbReference type="AlphaFoldDB" id="A0A4R3LW56"/>
<reference evidence="3 4" key="1">
    <citation type="submission" date="2019-03" db="EMBL/GenBank/DDBJ databases">
        <title>Genomic Encyclopedia of Type Strains, Phase IV (KMG-IV): sequencing the most valuable type-strain genomes for metagenomic binning, comparative biology and taxonomic classification.</title>
        <authorList>
            <person name="Goeker M."/>
        </authorList>
    </citation>
    <scope>NUCLEOTIDE SEQUENCE [LARGE SCALE GENOMIC DNA]</scope>
    <source>
        <strain evidence="3 4">DSM 24591</strain>
    </source>
</reference>
<dbReference type="CDD" id="cd00829">
    <property type="entry name" value="SCP-x_thiolase"/>
    <property type="match status" value="1"/>
</dbReference>
<comment type="caution">
    <text evidence="3">The sequence shown here is derived from an EMBL/GenBank/DDBJ whole genome shotgun (WGS) entry which is preliminary data.</text>
</comment>
<name>A0A4R3LW56_9BURK</name>
<organism evidence="3 4">
    <name type="scientific">Paralcaligenes ureilyticus</name>
    <dbReference type="NCBI Taxonomy" id="627131"/>
    <lineage>
        <taxon>Bacteria</taxon>
        <taxon>Pseudomonadati</taxon>
        <taxon>Pseudomonadota</taxon>
        <taxon>Betaproteobacteria</taxon>
        <taxon>Burkholderiales</taxon>
        <taxon>Alcaligenaceae</taxon>
        <taxon>Paralcaligenes</taxon>
    </lineage>
</organism>
<dbReference type="Gene3D" id="3.40.47.10">
    <property type="match status" value="1"/>
</dbReference>
<dbReference type="GO" id="GO:0003988">
    <property type="term" value="F:acetyl-CoA C-acyltransferase activity"/>
    <property type="evidence" value="ECO:0007669"/>
    <property type="project" value="UniProtKB-ARBA"/>
</dbReference>
<dbReference type="PANTHER" id="PTHR42870">
    <property type="entry name" value="ACETYL-COA C-ACETYLTRANSFERASE"/>
    <property type="match status" value="1"/>
</dbReference>
<accession>A0A4R3LW56</accession>
<proteinExistence type="predicted"/>
<dbReference type="PIRSF" id="PIRSF000429">
    <property type="entry name" value="Ac-CoA_Ac_transf"/>
    <property type="match status" value="1"/>
</dbReference>
<dbReference type="SUPFAM" id="SSF53901">
    <property type="entry name" value="Thiolase-like"/>
    <property type="match status" value="1"/>
</dbReference>
<evidence type="ECO:0000259" key="2">
    <source>
        <dbReference type="Pfam" id="PF22691"/>
    </source>
</evidence>
<protein>
    <submittedName>
        <fullName evidence="3">Acetyl-CoA acetyltransferase</fullName>
    </submittedName>
</protein>
<gene>
    <name evidence="3" type="ORF">EDC26_11138</name>
</gene>
<dbReference type="PANTHER" id="PTHR42870:SF1">
    <property type="entry name" value="NON-SPECIFIC LIPID-TRANSFER PROTEIN-LIKE 2"/>
    <property type="match status" value="1"/>
</dbReference>
<sequence>MPRISDEVVIIGVGETQVGKLPGYQAVQIQAWAVQEALADCGLRTSDLDGLINLDPYATPNSMFSSTLMEYLGLKLKFVSTVDVGGTVTGMTMLQQAIWAIESGHCEVAACVYGENTLTGRPDNRHGLAMRNLLGGEEWEDPFGVHGLLTPYALVAQRYLHQYNATTNDLAEVAVVTRRHALNNDNAQMKKAMSIEDHLNSRMISSPLRLLDCCLISDGGGAVILTTRSRAKKAGCKYVTVRSMAMRGTHNSITQIPDIENLGFADAGHDAFESAGFGVKDVQVALLHDAFTISVLITLEALGFCGPGEGGDYMRAGHASMGGRCPLNPHGGLLSQAHIGGMLHITEAVHQLRGTAGKRQVPNARRAIVSGNGGVFSVCGVMTLEAV</sequence>
<dbReference type="InterPro" id="IPR016039">
    <property type="entry name" value="Thiolase-like"/>
</dbReference>
<dbReference type="InterPro" id="IPR002155">
    <property type="entry name" value="Thiolase"/>
</dbReference>
<evidence type="ECO:0000259" key="1">
    <source>
        <dbReference type="Pfam" id="PF00108"/>
    </source>
</evidence>
<dbReference type="Proteomes" id="UP000295525">
    <property type="component" value="Unassembled WGS sequence"/>
</dbReference>
<dbReference type="InterPro" id="IPR055140">
    <property type="entry name" value="Thiolase_C_2"/>
</dbReference>
<feature type="domain" description="Thiolase N-terminal" evidence="1">
    <location>
        <begin position="8"/>
        <end position="228"/>
    </location>
</feature>